<evidence type="ECO:0000256" key="4">
    <source>
        <dbReference type="ARBA" id="ARBA00022741"/>
    </source>
</evidence>
<evidence type="ECO:0000256" key="7">
    <source>
        <dbReference type="ARBA" id="ARBA00047899"/>
    </source>
</evidence>
<sequence>MDDIIVENQIATGLLAVVYKVVRKGDETQTPLILKEVECQDLKYAEKAQSEYRLFHSLKHRFICTLKDSFIKWDRKLSTAFVCYVMEYFEKGDLMTLLNSYRARKEVIPCELLEKWIAYMIESVNYLQKNNVIHANIKPSSFYLKPVNNSEEYELLIGDYGVPTIMRDARTKTRLVANAFDYAGPEIIDGQPYDFKSDIWSIGATLLDICTTGLYDYEQFHSYLLNIRFDNELLSNILTDILKVYESKTLINLIESMLCRIEDRPNI</sequence>
<dbReference type="PROSITE" id="PS50011">
    <property type="entry name" value="PROTEIN_KINASE_DOM"/>
    <property type="match status" value="1"/>
</dbReference>
<keyword evidence="3" id="KW-0808">Transferase</keyword>
<dbReference type="InterPro" id="IPR011009">
    <property type="entry name" value="Kinase-like_dom_sf"/>
</dbReference>
<dbReference type="Proteomes" id="UP000276133">
    <property type="component" value="Unassembled WGS sequence"/>
</dbReference>
<dbReference type="Pfam" id="PF00069">
    <property type="entry name" value="Pkinase"/>
    <property type="match status" value="1"/>
</dbReference>
<dbReference type="Gene3D" id="3.30.200.20">
    <property type="entry name" value="Phosphorylase Kinase, domain 1"/>
    <property type="match status" value="1"/>
</dbReference>
<proteinExistence type="predicted"/>
<dbReference type="Gene3D" id="1.10.510.10">
    <property type="entry name" value="Transferase(Phosphotransferase) domain 1"/>
    <property type="match status" value="1"/>
</dbReference>
<comment type="catalytic activity">
    <reaction evidence="8">
        <text>L-seryl-[protein] + ATP = O-phospho-L-seryl-[protein] + ADP + H(+)</text>
        <dbReference type="Rhea" id="RHEA:17989"/>
        <dbReference type="Rhea" id="RHEA-COMP:9863"/>
        <dbReference type="Rhea" id="RHEA-COMP:11604"/>
        <dbReference type="ChEBI" id="CHEBI:15378"/>
        <dbReference type="ChEBI" id="CHEBI:29999"/>
        <dbReference type="ChEBI" id="CHEBI:30616"/>
        <dbReference type="ChEBI" id="CHEBI:83421"/>
        <dbReference type="ChEBI" id="CHEBI:456216"/>
        <dbReference type="EC" id="2.7.11.1"/>
    </reaction>
</comment>
<protein>
    <recommendedName>
        <fullName evidence="1">non-specific serine/threonine protein kinase</fullName>
        <ecNumber evidence="1">2.7.11.1</ecNumber>
    </recommendedName>
</protein>
<keyword evidence="6" id="KW-0067">ATP-binding</keyword>
<keyword evidence="2" id="KW-0723">Serine/threonine-protein kinase</keyword>
<evidence type="ECO:0000256" key="3">
    <source>
        <dbReference type="ARBA" id="ARBA00022679"/>
    </source>
</evidence>
<dbReference type="OrthoDB" id="248923at2759"/>
<feature type="non-terminal residue" evidence="10">
    <location>
        <position position="267"/>
    </location>
</feature>
<evidence type="ECO:0000256" key="1">
    <source>
        <dbReference type="ARBA" id="ARBA00012513"/>
    </source>
</evidence>
<dbReference type="EC" id="2.7.11.1" evidence="1"/>
<name>A0A3M7QD79_BRAPC</name>
<dbReference type="SUPFAM" id="SSF56112">
    <property type="entry name" value="Protein kinase-like (PK-like)"/>
    <property type="match status" value="1"/>
</dbReference>
<keyword evidence="5 10" id="KW-0418">Kinase</keyword>
<dbReference type="PANTHER" id="PTHR24363">
    <property type="entry name" value="SERINE/THREONINE PROTEIN KINASE"/>
    <property type="match status" value="1"/>
</dbReference>
<accession>A0A3M7QD79</accession>
<evidence type="ECO:0000313" key="11">
    <source>
        <dbReference type="Proteomes" id="UP000276133"/>
    </source>
</evidence>
<dbReference type="GO" id="GO:0004674">
    <property type="term" value="F:protein serine/threonine kinase activity"/>
    <property type="evidence" value="ECO:0007669"/>
    <property type="project" value="UniProtKB-KW"/>
</dbReference>
<evidence type="ECO:0000256" key="8">
    <source>
        <dbReference type="ARBA" id="ARBA00048679"/>
    </source>
</evidence>
<dbReference type="PANTHER" id="PTHR24363:SF0">
    <property type="entry name" value="SERINE_THREONINE KINASE LIKE DOMAIN CONTAINING 1"/>
    <property type="match status" value="1"/>
</dbReference>
<dbReference type="AlphaFoldDB" id="A0A3M7QD79"/>
<evidence type="ECO:0000256" key="2">
    <source>
        <dbReference type="ARBA" id="ARBA00022527"/>
    </source>
</evidence>
<evidence type="ECO:0000256" key="6">
    <source>
        <dbReference type="ARBA" id="ARBA00022840"/>
    </source>
</evidence>
<dbReference type="SMART" id="SM00220">
    <property type="entry name" value="S_TKc"/>
    <property type="match status" value="1"/>
</dbReference>
<gene>
    <name evidence="10" type="ORF">BpHYR1_026808</name>
</gene>
<comment type="caution">
    <text evidence="10">The sequence shown here is derived from an EMBL/GenBank/DDBJ whole genome shotgun (WGS) entry which is preliminary data.</text>
</comment>
<dbReference type="GO" id="GO:0005524">
    <property type="term" value="F:ATP binding"/>
    <property type="evidence" value="ECO:0007669"/>
    <property type="project" value="UniProtKB-KW"/>
</dbReference>
<dbReference type="InterPro" id="IPR000719">
    <property type="entry name" value="Prot_kinase_dom"/>
</dbReference>
<dbReference type="STRING" id="10195.A0A3M7QD79"/>
<keyword evidence="11" id="KW-1185">Reference proteome</keyword>
<feature type="domain" description="Protein kinase" evidence="9">
    <location>
        <begin position="4"/>
        <end position="267"/>
    </location>
</feature>
<reference evidence="10 11" key="1">
    <citation type="journal article" date="2018" name="Sci. Rep.">
        <title>Genomic signatures of local adaptation to the degree of environmental predictability in rotifers.</title>
        <authorList>
            <person name="Franch-Gras L."/>
            <person name="Hahn C."/>
            <person name="Garcia-Roger E.M."/>
            <person name="Carmona M.J."/>
            <person name="Serra M."/>
            <person name="Gomez A."/>
        </authorList>
    </citation>
    <scope>NUCLEOTIDE SEQUENCE [LARGE SCALE GENOMIC DNA]</scope>
    <source>
        <strain evidence="10">HYR1</strain>
    </source>
</reference>
<evidence type="ECO:0000256" key="5">
    <source>
        <dbReference type="ARBA" id="ARBA00022777"/>
    </source>
</evidence>
<evidence type="ECO:0000259" key="9">
    <source>
        <dbReference type="PROSITE" id="PS50011"/>
    </source>
</evidence>
<keyword evidence="4" id="KW-0547">Nucleotide-binding</keyword>
<comment type="catalytic activity">
    <reaction evidence="7">
        <text>L-threonyl-[protein] + ATP = O-phospho-L-threonyl-[protein] + ADP + H(+)</text>
        <dbReference type="Rhea" id="RHEA:46608"/>
        <dbReference type="Rhea" id="RHEA-COMP:11060"/>
        <dbReference type="Rhea" id="RHEA-COMP:11605"/>
        <dbReference type="ChEBI" id="CHEBI:15378"/>
        <dbReference type="ChEBI" id="CHEBI:30013"/>
        <dbReference type="ChEBI" id="CHEBI:30616"/>
        <dbReference type="ChEBI" id="CHEBI:61977"/>
        <dbReference type="ChEBI" id="CHEBI:456216"/>
        <dbReference type="EC" id="2.7.11.1"/>
    </reaction>
</comment>
<evidence type="ECO:0000313" key="10">
    <source>
        <dbReference type="EMBL" id="RNA08905.1"/>
    </source>
</evidence>
<organism evidence="10 11">
    <name type="scientific">Brachionus plicatilis</name>
    <name type="common">Marine rotifer</name>
    <name type="synonym">Brachionus muelleri</name>
    <dbReference type="NCBI Taxonomy" id="10195"/>
    <lineage>
        <taxon>Eukaryota</taxon>
        <taxon>Metazoa</taxon>
        <taxon>Spiralia</taxon>
        <taxon>Gnathifera</taxon>
        <taxon>Rotifera</taxon>
        <taxon>Eurotatoria</taxon>
        <taxon>Monogononta</taxon>
        <taxon>Pseudotrocha</taxon>
        <taxon>Ploima</taxon>
        <taxon>Brachionidae</taxon>
        <taxon>Brachionus</taxon>
    </lineage>
</organism>
<dbReference type="EMBL" id="REGN01006595">
    <property type="protein sequence ID" value="RNA08905.1"/>
    <property type="molecule type" value="Genomic_DNA"/>
</dbReference>